<gene>
    <name evidence="1" type="ORF">Pmar_PMAR011010</name>
</gene>
<dbReference type="SUPFAM" id="SSF100950">
    <property type="entry name" value="NagB/RpiA/CoA transferase-like"/>
    <property type="match status" value="1"/>
</dbReference>
<keyword evidence="2" id="KW-1185">Reference proteome</keyword>
<accession>C5LP12</accession>
<dbReference type="InParanoid" id="C5LP12"/>
<dbReference type="Gene3D" id="3.40.50.1360">
    <property type="match status" value="1"/>
</dbReference>
<evidence type="ECO:0000313" key="1">
    <source>
        <dbReference type="EMBL" id="EER01531.1"/>
    </source>
</evidence>
<name>C5LP12_PERM5</name>
<organism evidence="2">
    <name type="scientific">Perkinsus marinus (strain ATCC 50983 / TXsc)</name>
    <dbReference type="NCBI Taxonomy" id="423536"/>
    <lineage>
        <taxon>Eukaryota</taxon>
        <taxon>Sar</taxon>
        <taxon>Alveolata</taxon>
        <taxon>Perkinsozoa</taxon>
        <taxon>Perkinsea</taxon>
        <taxon>Perkinsida</taxon>
        <taxon>Perkinsidae</taxon>
        <taxon>Perkinsus</taxon>
    </lineage>
</organism>
<dbReference type="EMBL" id="GG683925">
    <property type="protein sequence ID" value="EER01531.1"/>
    <property type="molecule type" value="Genomic_DNA"/>
</dbReference>
<dbReference type="GeneID" id="9040057"/>
<dbReference type="InterPro" id="IPR037171">
    <property type="entry name" value="NagB/RpiA_transferase-like"/>
</dbReference>
<dbReference type="RefSeq" id="XP_002768813.1">
    <property type="nucleotide sequence ID" value="XM_002768767.1"/>
</dbReference>
<protein>
    <submittedName>
        <fullName evidence="1">Uncharacterized protein</fullName>
    </submittedName>
</protein>
<proteinExistence type="predicted"/>
<evidence type="ECO:0000313" key="2">
    <source>
        <dbReference type="Proteomes" id="UP000007800"/>
    </source>
</evidence>
<reference evidence="1 2" key="1">
    <citation type="submission" date="2008-07" db="EMBL/GenBank/DDBJ databases">
        <authorList>
            <person name="El-Sayed N."/>
            <person name="Caler E."/>
            <person name="Inman J."/>
            <person name="Amedeo P."/>
            <person name="Hass B."/>
            <person name="Wortman J."/>
        </authorList>
    </citation>
    <scope>NUCLEOTIDE SEQUENCE [LARGE SCALE GENOMIC DNA]</scope>
    <source>
        <strain evidence="2">ATCC 50983 / TXsc</strain>
    </source>
</reference>
<dbReference type="AlphaFoldDB" id="C5LP12"/>
<dbReference type="Proteomes" id="UP000007800">
    <property type="component" value="Unassembled WGS sequence"/>
</dbReference>
<sequence>MLQEYDALRTHYLINGVGQEEEVEEEEENKVLMVFGSDEVGKKGYVITNAWGIKPALKLFKENGICQYMVIANPEGVCALPTGKTPEYFIKWTQRIVKEWDTTDIKEDRRMYGLDGYVAPPRFDKLWFVMLDEFYPMHPEHHNSFKYYVSNYYINGLGFDLRGASI</sequence>